<dbReference type="InterPro" id="IPR018060">
    <property type="entry name" value="HTH_AraC"/>
</dbReference>
<dbReference type="PANTHER" id="PTHR43280:SF2">
    <property type="entry name" value="HTH-TYPE TRANSCRIPTIONAL REGULATOR EXSA"/>
    <property type="match status" value="1"/>
</dbReference>
<organism evidence="5 6">
    <name type="scientific">Paracoccus litorisediminis</name>
    <dbReference type="NCBI Taxonomy" id="2006130"/>
    <lineage>
        <taxon>Bacteria</taxon>
        <taxon>Pseudomonadati</taxon>
        <taxon>Pseudomonadota</taxon>
        <taxon>Alphaproteobacteria</taxon>
        <taxon>Rhodobacterales</taxon>
        <taxon>Paracoccaceae</taxon>
        <taxon>Paracoccus</taxon>
    </lineage>
</organism>
<dbReference type="PROSITE" id="PS01124">
    <property type="entry name" value="HTH_ARAC_FAMILY_2"/>
    <property type="match status" value="1"/>
</dbReference>
<dbReference type="GO" id="GO:0003700">
    <property type="term" value="F:DNA-binding transcription factor activity"/>
    <property type="evidence" value="ECO:0007669"/>
    <property type="project" value="InterPro"/>
</dbReference>
<evidence type="ECO:0000256" key="2">
    <source>
        <dbReference type="ARBA" id="ARBA00023125"/>
    </source>
</evidence>
<dbReference type="RefSeq" id="WP_155040379.1">
    <property type="nucleotide sequence ID" value="NZ_JBHGCD010000011.1"/>
</dbReference>
<protein>
    <submittedName>
        <fullName evidence="5">Helix-turn-helix domain-containing protein</fullName>
    </submittedName>
</protein>
<dbReference type="OrthoDB" id="9802263at2"/>
<evidence type="ECO:0000256" key="1">
    <source>
        <dbReference type="ARBA" id="ARBA00023015"/>
    </source>
</evidence>
<comment type="caution">
    <text evidence="5">The sequence shown here is derived from an EMBL/GenBank/DDBJ whole genome shotgun (WGS) entry which is preliminary data.</text>
</comment>
<feature type="domain" description="HTH araC/xylS-type" evidence="4">
    <location>
        <begin position="208"/>
        <end position="308"/>
    </location>
</feature>
<dbReference type="PANTHER" id="PTHR43280">
    <property type="entry name" value="ARAC-FAMILY TRANSCRIPTIONAL REGULATOR"/>
    <property type="match status" value="1"/>
</dbReference>
<evidence type="ECO:0000259" key="4">
    <source>
        <dbReference type="PROSITE" id="PS01124"/>
    </source>
</evidence>
<dbReference type="EMBL" id="WMIG01000008">
    <property type="protein sequence ID" value="MTH60433.1"/>
    <property type="molecule type" value="Genomic_DNA"/>
</dbReference>
<dbReference type="SMART" id="SM00342">
    <property type="entry name" value="HTH_ARAC"/>
    <property type="match status" value="1"/>
</dbReference>
<evidence type="ECO:0000256" key="3">
    <source>
        <dbReference type="ARBA" id="ARBA00023163"/>
    </source>
</evidence>
<sequence>MPQLADTADHAPINVQTGYWSYTARSYSDFTVQERGLEGFEQRYRQISKGTFAGRIESLIAGDLCLSRERSNRAMENEFRFPDNVMCVALPVGPNSHGTGSFGSLHPGGAIMPPAGRDNRAYLREGMDLLIVSLPVEHEIHSASIGHEYRDATFTSWLCTVLDIAREGYARDDLMRILPDLIRDHLSLLGPANGSERGSSRRDFAIFDEIVAACERLMPEDLTVSGLSARLDRSRAELRKACLALTETRLDDLLAAWRMNDVYRTLRTNPDKQSIGEIALDYGYMHAGRFSLAFREMFGMRPKDARDSI</sequence>
<dbReference type="AlphaFoldDB" id="A0A844HJS9"/>
<name>A0A844HJS9_9RHOB</name>
<keyword evidence="1" id="KW-0805">Transcription regulation</keyword>
<keyword evidence="2" id="KW-0238">DNA-binding</keyword>
<dbReference type="Gene3D" id="1.10.10.60">
    <property type="entry name" value="Homeodomain-like"/>
    <property type="match status" value="1"/>
</dbReference>
<keyword evidence="6" id="KW-1185">Reference proteome</keyword>
<dbReference type="GO" id="GO:0043565">
    <property type="term" value="F:sequence-specific DNA binding"/>
    <property type="evidence" value="ECO:0007669"/>
    <property type="project" value="InterPro"/>
</dbReference>
<dbReference type="SUPFAM" id="SSF46689">
    <property type="entry name" value="Homeodomain-like"/>
    <property type="match status" value="1"/>
</dbReference>
<dbReference type="Proteomes" id="UP000449846">
    <property type="component" value="Unassembled WGS sequence"/>
</dbReference>
<reference evidence="5 6" key="1">
    <citation type="submission" date="2019-11" db="EMBL/GenBank/DDBJ databases">
        <authorList>
            <person name="Dong K."/>
        </authorList>
    </citation>
    <scope>NUCLEOTIDE SEQUENCE [LARGE SCALE GENOMIC DNA]</scope>
    <source>
        <strain evidence="5 6">NBRC 112902</strain>
    </source>
</reference>
<keyword evidence="3" id="KW-0804">Transcription</keyword>
<evidence type="ECO:0000313" key="5">
    <source>
        <dbReference type="EMBL" id="MTH60433.1"/>
    </source>
</evidence>
<accession>A0A844HJS9</accession>
<proteinExistence type="predicted"/>
<gene>
    <name evidence="5" type="ORF">GL300_14550</name>
</gene>
<evidence type="ECO:0000313" key="6">
    <source>
        <dbReference type="Proteomes" id="UP000449846"/>
    </source>
</evidence>
<dbReference type="InterPro" id="IPR009057">
    <property type="entry name" value="Homeodomain-like_sf"/>
</dbReference>
<dbReference type="Pfam" id="PF12833">
    <property type="entry name" value="HTH_18"/>
    <property type="match status" value="1"/>
</dbReference>